<gene>
    <name evidence="1" type="ORF">BJ993_003267</name>
</gene>
<comment type="caution">
    <text evidence="1">The sequence shown here is derived from an EMBL/GenBank/DDBJ whole genome shotgun (WGS) entry which is preliminary data.</text>
</comment>
<name>A0A7Z0CPV6_9ACTN</name>
<accession>A0A7Z0CPV6</accession>
<dbReference type="EMBL" id="JACBZM010000001">
    <property type="protein sequence ID" value="NYI46187.1"/>
    <property type="molecule type" value="Genomic_DNA"/>
</dbReference>
<protein>
    <submittedName>
        <fullName evidence="1">Uncharacterized protein</fullName>
    </submittedName>
</protein>
<evidence type="ECO:0000313" key="1">
    <source>
        <dbReference type="EMBL" id="NYI46187.1"/>
    </source>
</evidence>
<dbReference type="AlphaFoldDB" id="A0A7Z0CPV6"/>
<reference evidence="1 2" key="1">
    <citation type="submission" date="2020-07" db="EMBL/GenBank/DDBJ databases">
        <title>Sequencing the genomes of 1000 actinobacteria strains.</title>
        <authorList>
            <person name="Klenk H.-P."/>
        </authorList>
    </citation>
    <scope>NUCLEOTIDE SEQUENCE [LARGE SCALE GENOMIC DNA]</scope>
    <source>
        <strain evidence="1 2">DSM 15131</strain>
    </source>
</reference>
<evidence type="ECO:0000313" key="2">
    <source>
        <dbReference type="Proteomes" id="UP000562045"/>
    </source>
</evidence>
<organism evidence="1 2">
    <name type="scientific">Nocardioides aromaticivorans</name>
    <dbReference type="NCBI Taxonomy" id="200618"/>
    <lineage>
        <taxon>Bacteria</taxon>
        <taxon>Bacillati</taxon>
        <taxon>Actinomycetota</taxon>
        <taxon>Actinomycetes</taxon>
        <taxon>Propionibacteriales</taxon>
        <taxon>Nocardioidaceae</taxon>
        <taxon>Nocardioides</taxon>
    </lineage>
</organism>
<proteinExistence type="predicted"/>
<sequence length="399" mass="44191">MQPWATRSRLPLLVDALGGTEVDDAVRRLLHAFGDDPVHVTEHRVGVPATEVRRLRFASGGEIVLQDGAVLAVILHAKPPSDGAGVVDLSAWVDGLTNAATLKQVETAFGLKAQFSGFRSPYFKVGAGFAQLRFGDAGDKGSWKEPGHLVSIVVTAGQPGRVRPPDADECPACSTLPAIDEQGGLDLAATLERLRTAVAAEQVKQDPAWVPLDDLEELHASGLMRLVESQLTCRNCHRVICLTLHRDGPPTFGYHGPNEARERPMERIPPVEQWASRARQEQAREAMQYVDHRPGGWFLVRQGDALYLDARYSYSAMIDDSALIELGAVEREDYRRRGHQYLDELAERIHMSAPYQPESPYHARDLYRRGDGTGRDFRAEVGAAISNHTWLAEQRSRER</sequence>
<dbReference type="Proteomes" id="UP000562045">
    <property type="component" value="Unassembled WGS sequence"/>
</dbReference>
<dbReference type="RefSeq" id="WP_179649986.1">
    <property type="nucleotide sequence ID" value="NZ_JACBZM010000001.1"/>
</dbReference>